<gene>
    <name evidence="3" type="ORF">UX10_C0027G0001</name>
</gene>
<keyword evidence="1" id="KW-0812">Transmembrane</keyword>
<evidence type="ECO:0000313" key="4">
    <source>
        <dbReference type="Proteomes" id="UP000033999"/>
    </source>
</evidence>
<comment type="caution">
    <text evidence="3">The sequence shown here is derived from an EMBL/GenBank/DDBJ whole genome shotgun (WGS) entry which is preliminary data.</text>
</comment>
<keyword evidence="1" id="KW-1133">Transmembrane helix</keyword>
<dbReference type="InterPro" id="IPR050194">
    <property type="entry name" value="Glycosyltransferase_grp1"/>
</dbReference>
<organism evidence="3 4">
    <name type="scientific">Candidatus Magasanikbacteria bacterium GW2011_GWA2_45_39</name>
    <dbReference type="NCBI Taxonomy" id="1619041"/>
    <lineage>
        <taxon>Bacteria</taxon>
        <taxon>Candidatus Magasanikiibacteriota</taxon>
    </lineage>
</organism>
<feature type="non-terminal residue" evidence="3">
    <location>
        <position position="236"/>
    </location>
</feature>
<dbReference type="GO" id="GO:0016757">
    <property type="term" value="F:glycosyltransferase activity"/>
    <property type="evidence" value="ECO:0007669"/>
    <property type="project" value="TreeGrafter"/>
</dbReference>
<keyword evidence="1" id="KW-0472">Membrane</keyword>
<feature type="transmembrane region" description="Helical" evidence="1">
    <location>
        <begin position="127"/>
        <end position="144"/>
    </location>
</feature>
<dbReference type="InterPro" id="IPR028098">
    <property type="entry name" value="Glyco_trans_4-like_N"/>
</dbReference>
<name>A0A0G1MEY7_9BACT</name>
<dbReference type="AlphaFoldDB" id="A0A0G1MEY7"/>
<evidence type="ECO:0000259" key="2">
    <source>
        <dbReference type="Pfam" id="PF13439"/>
    </source>
</evidence>
<evidence type="ECO:0000256" key="1">
    <source>
        <dbReference type="SAM" id="Phobius"/>
    </source>
</evidence>
<feature type="transmembrane region" description="Helical" evidence="1">
    <location>
        <begin position="87"/>
        <end position="106"/>
    </location>
</feature>
<reference evidence="3 4" key="1">
    <citation type="journal article" date="2015" name="Nature">
        <title>rRNA introns, odd ribosomes, and small enigmatic genomes across a large radiation of phyla.</title>
        <authorList>
            <person name="Brown C.T."/>
            <person name="Hug L.A."/>
            <person name="Thomas B.C."/>
            <person name="Sharon I."/>
            <person name="Castelle C.J."/>
            <person name="Singh A."/>
            <person name="Wilkins M.J."/>
            <person name="Williams K.H."/>
            <person name="Banfield J.F."/>
        </authorList>
    </citation>
    <scope>NUCLEOTIDE SEQUENCE [LARGE SCALE GENOMIC DNA]</scope>
</reference>
<sequence>MRIALVTPVFYPYAAGMSRVVEHEALALTRAGHMVHVFTPRFKHAHAALEEKDGYTIHRLRPLFSYGNAAVVIQLEHVACGFETIHLHYPFIGGALWTLLGVWWELLMGNRKNLIITYHMDLVGRGFLKFVFGFLTRLVLPFAVSQANMIRVSSIDYARQSRYADYLFRYPQKLVEIPFGIDTEAFKPRERSVELLREYGMSTDDRVLLFVGALDRAHYFKGVSVLLKALAEHLTE</sequence>
<feature type="domain" description="Glycosyltransferase subfamily 4-like N-terminal" evidence="2">
    <location>
        <begin position="16"/>
        <end position="184"/>
    </location>
</feature>
<dbReference type="PANTHER" id="PTHR45947:SF3">
    <property type="entry name" value="SULFOQUINOVOSYL TRANSFERASE SQD2"/>
    <property type="match status" value="1"/>
</dbReference>
<evidence type="ECO:0000313" key="3">
    <source>
        <dbReference type="EMBL" id="KKU06627.1"/>
    </source>
</evidence>
<dbReference type="EMBL" id="LCKX01000027">
    <property type="protein sequence ID" value="KKU06627.1"/>
    <property type="molecule type" value="Genomic_DNA"/>
</dbReference>
<dbReference type="PANTHER" id="PTHR45947">
    <property type="entry name" value="SULFOQUINOVOSYL TRANSFERASE SQD2"/>
    <property type="match status" value="1"/>
</dbReference>
<dbReference type="Gene3D" id="3.40.50.2000">
    <property type="entry name" value="Glycogen Phosphorylase B"/>
    <property type="match status" value="1"/>
</dbReference>
<dbReference type="Proteomes" id="UP000033999">
    <property type="component" value="Unassembled WGS sequence"/>
</dbReference>
<proteinExistence type="predicted"/>
<dbReference type="SUPFAM" id="SSF53756">
    <property type="entry name" value="UDP-Glycosyltransferase/glycogen phosphorylase"/>
    <property type="match status" value="1"/>
</dbReference>
<accession>A0A0G1MEY7</accession>
<keyword evidence="3" id="KW-0808">Transferase</keyword>
<protein>
    <submittedName>
        <fullName evidence="3">Glycosyltransferase (Modular protein)</fullName>
    </submittedName>
</protein>
<dbReference type="Pfam" id="PF13439">
    <property type="entry name" value="Glyco_transf_4"/>
    <property type="match status" value="1"/>
</dbReference>